<reference evidence="5" key="1">
    <citation type="submission" date="2019-03" db="EMBL/GenBank/DDBJ databases">
        <authorList>
            <person name="Hao L."/>
        </authorList>
    </citation>
    <scope>NUCLEOTIDE SEQUENCE</scope>
</reference>
<comment type="pathway">
    <text evidence="1">Cofactor biosynthesis; (R)-pantothenate biosynthesis; (R)-pantoate from 3-methyl-2-oxobutanoate: step 1/2.</text>
</comment>
<name>A0A485LV84_9ZZZZ</name>
<dbReference type="NCBIfam" id="TIGR00222">
    <property type="entry name" value="panB"/>
    <property type="match status" value="1"/>
</dbReference>
<dbReference type="GO" id="GO:0005737">
    <property type="term" value="C:cytoplasm"/>
    <property type="evidence" value="ECO:0007669"/>
    <property type="project" value="TreeGrafter"/>
</dbReference>
<dbReference type="PIRSF" id="PIRSF000388">
    <property type="entry name" value="Pantoate_hydroxy_MeTrfase"/>
    <property type="match status" value="1"/>
</dbReference>
<dbReference type="GO" id="GO:0000287">
    <property type="term" value="F:magnesium ion binding"/>
    <property type="evidence" value="ECO:0007669"/>
    <property type="project" value="TreeGrafter"/>
</dbReference>
<evidence type="ECO:0000256" key="2">
    <source>
        <dbReference type="ARBA" id="ARBA00008676"/>
    </source>
</evidence>
<organism evidence="5">
    <name type="scientific">anaerobic digester metagenome</name>
    <dbReference type="NCBI Taxonomy" id="1263854"/>
    <lineage>
        <taxon>unclassified sequences</taxon>
        <taxon>metagenomes</taxon>
        <taxon>ecological metagenomes</taxon>
    </lineage>
</organism>
<dbReference type="SUPFAM" id="SSF51621">
    <property type="entry name" value="Phosphoenolpyruvate/pyruvate domain"/>
    <property type="match status" value="1"/>
</dbReference>
<dbReference type="GO" id="GO:0008168">
    <property type="term" value="F:methyltransferase activity"/>
    <property type="evidence" value="ECO:0007669"/>
    <property type="project" value="UniProtKB-KW"/>
</dbReference>
<dbReference type="EC" id="2.1.2.11" evidence="3"/>
<dbReference type="GO" id="GO:0015940">
    <property type="term" value="P:pantothenate biosynthetic process"/>
    <property type="evidence" value="ECO:0007669"/>
    <property type="project" value="InterPro"/>
</dbReference>
<dbReference type="CDD" id="cd06557">
    <property type="entry name" value="KPHMT-like"/>
    <property type="match status" value="1"/>
</dbReference>
<evidence type="ECO:0000256" key="4">
    <source>
        <dbReference type="ARBA" id="ARBA00022679"/>
    </source>
</evidence>
<proteinExistence type="inferred from homology"/>
<dbReference type="AlphaFoldDB" id="A0A485LV84"/>
<dbReference type="EMBL" id="CAADRN010000051">
    <property type="protein sequence ID" value="VFU11901.1"/>
    <property type="molecule type" value="Genomic_DNA"/>
</dbReference>
<evidence type="ECO:0000313" key="5">
    <source>
        <dbReference type="EMBL" id="VFU11901.1"/>
    </source>
</evidence>
<evidence type="ECO:0000256" key="3">
    <source>
        <dbReference type="ARBA" id="ARBA00012618"/>
    </source>
</evidence>
<dbReference type="InterPro" id="IPR040442">
    <property type="entry name" value="Pyrv_kinase-like_dom_sf"/>
</dbReference>
<comment type="similarity">
    <text evidence="2">Belongs to the PanB family.</text>
</comment>
<keyword evidence="4 5" id="KW-0808">Transferase</keyword>
<dbReference type="InterPro" id="IPR003700">
    <property type="entry name" value="Pantoate_hydroxy_MeTrfase"/>
</dbReference>
<dbReference type="PANTHER" id="PTHR20881">
    <property type="entry name" value="3-METHYL-2-OXOBUTANOATE HYDROXYMETHYLTRANSFERASE"/>
    <property type="match status" value="1"/>
</dbReference>
<dbReference type="GO" id="GO:0032259">
    <property type="term" value="P:methylation"/>
    <property type="evidence" value="ECO:0007669"/>
    <property type="project" value="UniProtKB-KW"/>
</dbReference>
<dbReference type="GO" id="GO:0003864">
    <property type="term" value="F:3-methyl-2-oxobutanoate hydroxymethyltransferase activity"/>
    <property type="evidence" value="ECO:0007669"/>
    <property type="project" value="UniProtKB-EC"/>
</dbReference>
<dbReference type="HAMAP" id="MF_00156">
    <property type="entry name" value="PanB"/>
    <property type="match status" value="1"/>
</dbReference>
<dbReference type="Gene3D" id="3.20.20.60">
    <property type="entry name" value="Phosphoenolpyruvate-binding domains"/>
    <property type="match status" value="1"/>
</dbReference>
<dbReference type="Pfam" id="PF02548">
    <property type="entry name" value="Pantoate_transf"/>
    <property type="match status" value="1"/>
</dbReference>
<dbReference type="PANTHER" id="PTHR20881:SF0">
    <property type="entry name" value="3-METHYL-2-OXOBUTANOATE HYDROXYMETHYLTRANSFERASE"/>
    <property type="match status" value="1"/>
</dbReference>
<dbReference type="InterPro" id="IPR015813">
    <property type="entry name" value="Pyrv/PenolPyrv_kinase-like_dom"/>
</dbReference>
<evidence type="ECO:0000256" key="1">
    <source>
        <dbReference type="ARBA" id="ARBA00005033"/>
    </source>
</evidence>
<sequence>MSEKVTTATIRKMKAEGTPITMLTAYDYSMAKILDEAGIDMILVGDSLGNVVLGYDSTLPVTMDDMVHHVKAVCRGVSRAMVVADMPFMSYQVSIEEAVRNAGRLMKETGAHAVKLEGGREFAGAVRAIVNAGIPVVGHLGLTPQYVHQLGGYRVQGKDTAAAEKMIDDALALEEAGVFAIVLECVPSPLGKLITEKLQVATIGIGGGPHCDGQVLVVNDLLGLYPGHTPRFVKKYANLHEQVNGVLKQYIDEVRERSFPGPEHSFTMSDEVLKKLY</sequence>
<keyword evidence="5" id="KW-0489">Methyltransferase</keyword>
<dbReference type="FunFam" id="3.20.20.60:FF:000003">
    <property type="entry name" value="3-methyl-2-oxobutanoate hydroxymethyltransferase"/>
    <property type="match status" value="1"/>
</dbReference>
<gene>
    <name evidence="5" type="primary">panB</name>
    <name evidence="5" type="ORF">SCFA_1440005</name>
</gene>
<dbReference type="NCBIfam" id="NF001452">
    <property type="entry name" value="PRK00311.1"/>
    <property type="match status" value="1"/>
</dbReference>
<protein>
    <recommendedName>
        <fullName evidence="3">3-methyl-2-oxobutanoate hydroxymethyltransferase</fullName>
        <ecNumber evidence="3">2.1.2.11</ecNumber>
    </recommendedName>
</protein>
<accession>A0A485LV84</accession>